<dbReference type="AlphaFoldDB" id="I2GRK9"/>
<dbReference type="RefSeq" id="WP_009285102.1">
    <property type="nucleotide sequence ID" value="NZ_CAIT01000009.1"/>
</dbReference>
<dbReference type="EMBL" id="CAIT01000009">
    <property type="protein sequence ID" value="CCH56537.1"/>
    <property type="molecule type" value="Genomic_DNA"/>
</dbReference>
<dbReference type="Pfam" id="PF13358">
    <property type="entry name" value="DDE_3"/>
    <property type="match status" value="1"/>
</dbReference>
<sequence length="77" mass="8797">MSANPGRVHLEQLPAYSPELNTAELLWSHLKRSLKNTIFTTLADLVEAIKIQLTELNKKPILLKAFFNKKDIAFFTD</sequence>
<name>I2GRK9_9BACT</name>
<keyword evidence="3" id="KW-1185">Reference proteome</keyword>
<dbReference type="Gene3D" id="3.30.420.10">
    <property type="entry name" value="Ribonuclease H-like superfamily/Ribonuclease H"/>
    <property type="match status" value="1"/>
</dbReference>
<organism evidence="2 3">
    <name type="scientific">Fibrisoma limi BUZ 3</name>
    <dbReference type="NCBI Taxonomy" id="1185876"/>
    <lineage>
        <taxon>Bacteria</taxon>
        <taxon>Pseudomonadati</taxon>
        <taxon>Bacteroidota</taxon>
        <taxon>Cytophagia</taxon>
        <taxon>Cytophagales</taxon>
        <taxon>Spirosomataceae</taxon>
        <taxon>Fibrisoma</taxon>
    </lineage>
</organism>
<dbReference type="OrthoDB" id="64529at2"/>
<protein>
    <submittedName>
        <fullName evidence="2">Transposase and inactivated derivatives-like protein</fullName>
    </submittedName>
</protein>
<reference evidence="2 3" key="1">
    <citation type="journal article" date="2012" name="J. Bacteriol.">
        <title>Genome Sequence of the Filamentous Bacterium Fibrisoma limi BUZ 3T.</title>
        <authorList>
            <person name="Filippini M."/>
            <person name="Qi W."/>
            <person name="Jaenicke S."/>
            <person name="Goesmann A."/>
            <person name="Smits T.H."/>
            <person name="Bagheri H.C."/>
        </authorList>
    </citation>
    <scope>NUCLEOTIDE SEQUENCE [LARGE SCALE GENOMIC DNA]</scope>
    <source>
        <strain evidence="3">BUZ 3T</strain>
    </source>
</reference>
<evidence type="ECO:0000313" key="2">
    <source>
        <dbReference type="EMBL" id="CCH56537.1"/>
    </source>
</evidence>
<accession>I2GRK9</accession>
<dbReference type="InterPro" id="IPR036397">
    <property type="entry name" value="RNaseH_sf"/>
</dbReference>
<dbReference type="GO" id="GO:0003676">
    <property type="term" value="F:nucleic acid binding"/>
    <property type="evidence" value="ECO:0007669"/>
    <property type="project" value="InterPro"/>
</dbReference>
<dbReference type="Proteomes" id="UP000009309">
    <property type="component" value="Unassembled WGS sequence"/>
</dbReference>
<dbReference type="InterPro" id="IPR038717">
    <property type="entry name" value="Tc1-like_DDE_dom"/>
</dbReference>
<feature type="domain" description="Tc1-like transposase DDE" evidence="1">
    <location>
        <begin position="6"/>
        <end position="44"/>
    </location>
</feature>
<comment type="caution">
    <text evidence="2">The sequence shown here is derived from an EMBL/GenBank/DDBJ whole genome shotgun (WGS) entry which is preliminary data.</text>
</comment>
<evidence type="ECO:0000259" key="1">
    <source>
        <dbReference type="Pfam" id="PF13358"/>
    </source>
</evidence>
<dbReference type="eggNOG" id="COG3335">
    <property type="taxonomic scope" value="Bacteria"/>
</dbReference>
<proteinExistence type="predicted"/>
<evidence type="ECO:0000313" key="3">
    <source>
        <dbReference type="Proteomes" id="UP000009309"/>
    </source>
</evidence>
<gene>
    <name evidence="2" type="ORF">BN8_05883</name>
</gene>